<evidence type="ECO:0000313" key="1">
    <source>
        <dbReference type="EMBL" id="KAL2721943.1"/>
    </source>
</evidence>
<comment type="caution">
    <text evidence="1">The sequence shown here is derived from an EMBL/GenBank/DDBJ whole genome shotgun (WGS) entry which is preliminary data.</text>
</comment>
<protein>
    <submittedName>
        <fullName evidence="1">Uncharacterized protein</fullName>
    </submittedName>
</protein>
<sequence>MRKCYINKRGREFNKGIVVCSEISPHFCKILPRETAQDGLTRKLKTFSLPFLFFLHHLIPWDCLELGKTILYIPGDLFSGPGMLDGPEIVERGQQQNHLERDRLSNLIWCVLRDHRSVEKLLERSHRNGTKSLGMNLDAFIVLRMEGILKSIDVHVSPIYHEEISTCQEE</sequence>
<evidence type="ECO:0000313" key="2">
    <source>
        <dbReference type="Proteomes" id="UP001607303"/>
    </source>
</evidence>
<name>A0ABD2AMU6_VESMC</name>
<gene>
    <name evidence="1" type="ORF">V1477_020763</name>
</gene>
<dbReference type="EMBL" id="JAYRBN010000116">
    <property type="protein sequence ID" value="KAL2721943.1"/>
    <property type="molecule type" value="Genomic_DNA"/>
</dbReference>
<dbReference type="Proteomes" id="UP001607303">
    <property type="component" value="Unassembled WGS sequence"/>
</dbReference>
<organism evidence="1 2">
    <name type="scientific">Vespula maculifrons</name>
    <name type="common">Eastern yellow jacket</name>
    <name type="synonym">Wasp</name>
    <dbReference type="NCBI Taxonomy" id="7453"/>
    <lineage>
        <taxon>Eukaryota</taxon>
        <taxon>Metazoa</taxon>
        <taxon>Ecdysozoa</taxon>
        <taxon>Arthropoda</taxon>
        <taxon>Hexapoda</taxon>
        <taxon>Insecta</taxon>
        <taxon>Pterygota</taxon>
        <taxon>Neoptera</taxon>
        <taxon>Endopterygota</taxon>
        <taxon>Hymenoptera</taxon>
        <taxon>Apocrita</taxon>
        <taxon>Aculeata</taxon>
        <taxon>Vespoidea</taxon>
        <taxon>Vespidae</taxon>
        <taxon>Vespinae</taxon>
        <taxon>Vespula</taxon>
    </lineage>
</organism>
<dbReference type="AlphaFoldDB" id="A0ABD2AMU6"/>
<accession>A0ABD2AMU6</accession>
<reference evidence="1 2" key="1">
    <citation type="journal article" date="2024" name="Ann. Entomol. Soc. Am.">
        <title>Genomic analyses of the southern and eastern yellowjacket wasps (Hymenoptera: Vespidae) reveal evolutionary signatures of social life.</title>
        <authorList>
            <person name="Catto M.A."/>
            <person name="Caine P.B."/>
            <person name="Orr S.E."/>
            <person name="Hunt B.G."/>
            <person name="Goodisman M.A.D."/>
        </authorList>
    </citation>
    <scope>NUCLEOTIDE SEQUENCE [LARGE SCALE GENOMIC DNA]</scope>
    <source>
        <strain evidence="1">232</strain>
        <tissue evidence="1">Head and thorax</tissue>
    </source>
</reference>
<proteinExistence type="predicted"/>
<keyword evidence="2" id="KW-1185">Reference proteome</keyword>